<sequence>MRDYYGFSSHRYMPGRQYSCGHIMSYPGGITKAIIAGVLMVAVVSFAVYFVSRLIPANQTVYFLAWAFGAVPLALILTGWLAAREAYFACLGPNSSTASAVGAALIAAIAGMLLWFLIAPMLGVPEQMRLFTDSLDRYGPLELIAILITYALAGAIGGIFHYFTLKGRKCETRNNKQ</sequence>
<gene>
    <name evidence="2" type="ORF">RCIX771</name>
</gene>
<keyword evidence="3" id="KW-1185">Reference proteome</keyword>
<feature type="transmembrane region" description="Helical" evidence="1">
    <location>
        <begin position="33"/>
        <end position="51"/>
    </location>
</feature>
<feature type="transmembrane region" description="Helical" evidence="1">
    <location>
        <begin position="63"/>
        <end position="83"/>
    </location>
</feature>
<keyword evidence="1" id="KW-0472">Membrane</keyword>
<protein>
    <submittedName>
        <fullName evidence="2">Uncharacterized protein</fullName>
    </submittedName>
</protein>
<dbReference type="AlphaFoldDB" id="Q0W647"/>
<name>Q0W647_METAR</name>
<dbReference type="Proteomes" id="UP000000663">
    <property type="component" value="Chromosome"/>
</dbReference>
<organism evidence="2 3">
    <name type="scientific">Methanocella arvoryzae (strain DSM 22066 / NBRC 105507 / MRE50)</name>
    <dbReference type="NCBI Taxonomy" id="351160"/>
    <lineage>
        <taxon>Archaea</taxon>
        <taxon>Methanobacteriati</taxon>
        <taxon>Methanobacteriota</taxon>
        <taxon>Stenosarchaea group</taxon>
        <taxon>Methanomicrobia</taxon>
        <taxon>Methanocellales</taxon>
        <taxon>Methanocellaceae</taxon>
        <taxon>Methanocella</taxon>
    </lineage>
</organism>
<feature type="transmembrane region" description="Helical" evidence="1">
    <location>
        <begin position="103"/>
        <end position="123"/>
    </location>
</feature>
<keyword evidence="1" id="KW-0812">Transmembrane</keyword>
<feature type="transmembrane region" description="Helical" evidence="1">
    <location>
        <begin position="143"/>
        <end position="163"/>
    </location>
</feature>
<dbReference type="EMBL" id="AM114193">
    <property type="protein sequence ID" value="CAJ36146.1"/>
    <property type="molecule type" value="Genomic_DNA"/>
</dbReference>
<accession>Q0W647</accession>
<evidence type="ECO:0000313" key="3">
    <source>
        <dbReference type="Proteomes" id="UP000000663"/>
    </source>
</evidence>
<reference evidence="2 3" key="1">
    <citation type="journal article" date="2006" name="Science">
        <title>Genome of rice cluster I archaea -- the key methane producers in the rice rhizosphere.</title>
        <authorList>
            <person name="Erkel C."/>
            <person name="Kube M."/>
            <person name="Reinhardt R."/>
            <person name="Liesack W."/>
        </authorList>
    </citation>
    <scope>NUCLEOTIDE SEQUENCE [LARGE SCALE GENOMIC DNA]</scope>
    <source>
        <strain evidence="3">DSM 22066 / NBRC 105507 / MRE50</strain>
    </source>
</reference>
<keyword evidence="1" id="KW-1133">Transmembrane helix</keyword>
<evidence type="ECO:0000313" key="2">
    <source>
        <dbReference type="EMBL" id="CAJ36146.1"/>
    </source>
</evidence>
<proteinExistence type="predicted"/>
<dbReference type="KEGG" id="rci:RCIX771"/>
<evidence type="ECO:0000256" key="1">
    <source>
        <dbReference type="SAM" id="Phobius"/>
    </source>
</evidence>